<dbReference type="Gene3D" id="1.10.150.120">
    <property type="entry name" value="[2Fe-2S]-binding domain"/>
    <property type="match status" value="1"/>
</dbReference>
<dbReference type="Gene3D" id="3.10.20.30">
    <property type="match status" value="1"/>
</dbReference>
<dbReference type="OrthoDB" id="9775084at2"/>
<dbReference type="Pfam" id="PF00111">
    <property type="entry name" value="Fer2"/>
    <property type="match status" value="1"/>
</dbReference>
<evidence type="ECO:0000256" key="2">
    <source>
        <dbReference type="ARBA" id="ARBA00022723"/>
    </source>
</evidence>
<proteinExistence type="predicted"/>
<dbReference type="Pfam" id="PF01799">
    <property type="entry name" value="Fer2_2"/>
    <property type="match status" value="1"/>
</dbReference>
<dbReference type="GO" id="GO:0046872">
    <property type="term" value="F:metal ion binding"/>
    <property type="evidence" value="ECO:0007669"/>
    <property type="project" value="UniProtKB-KW"/>
</dbReference>
<dbReference type="PROSITE" id="PS51085">
    <property type="entry name" value="2FE2S_FER_2"/>
    <property type="match status" value="1"/>
</dbReference>
<dbReference type="InParanoid" id="A0LJ14"/>
<sequence length="151" mass="16473" precursor="true">MIALEINGTRYQVDINPEVPLLWVLRNHLRLTGTKYGCGIGECGCCTVHVDGRAERSCMIPAGKVEGRRITTIEGLSENHPLKKAWLEVQVPQCGYCQPGQIMQAAALLGENPDPNDEEIGRAMSGNLCRCGTYPRILRAIRKAAGGRGMP</sequence>
<dbReference type="KEGG" id="sfu:Sfum_1729"/>
<gene>
    <name evidence="7" type="ordered locus">Sfum_1729</name>
</gene>
<reference evidence="7 8" key="1">
    <citation type="submission" date="2006-10" db="EMBL/GenBank/DDBJ databases">
        <title>Complete sequence of Syntrophobacter fumaroxidans MPOB.</title>
        <authorList>
            <consortium name="US DOE Joint Genome Institute"/>
            <person name="Copeland A."/>
            <person name="Lucas S."/>
            <person name="Lapidus A."/>
            <person name="Barry K."/>
            <person name="Detter J.C."/>
            <person name="Glavina del Rio T."/>
            <person name="Hammon N."/>
            <person name="Israni S."/>
            <person name="Pitluck S."/>
            <person name="Goltsman E.G."/>
            <person name="Martinez M."/>
            <person name="Schmutz J."/>
            <person name="Larimer F."/>
            <person name="Land M."/>
            <person name="Hauser L."/>
            <person name="Kyrpides N."/>
            <person name="Kim E."/>
            <person name="Boone D.R."/>
            <person name="Brockman F."/>
            <person name="Culley D."/>
            <person name="Ferry J."/>
            <person name="Gunsalus R."/>
            <person name="McInerney M.J."/>
            <person name="Morrison M."/>
            <person name="Plugge C."/>
            <person name="Rohlin L."/>
            <person name="Scholten J."/>
            <person name="Sieber J."/>
            <person name="Stams A.J.M."/>
            <person name="Worm P."/>
            <person name="Henstra A.M."/>
            <person name="Richardson P."/>
        </authorList>
    </citation>
    <scope>NUCLEOTIDE SEQUENCE [LARGE SCALE GENOMIC DNA]</scope>
    <source>
        <strain evidence="8">DSM 10017 / MPOB</strain>
    </source>
</reference>
<dbReference type="SUPFAM" id="SSF54292">
    <property type="entry name" value="2Fe-2S ferredoxin-like"/>
    <property type="match status" value="1"/>
</dbReference>
<dbReference type="SUPFAM" id="SSF47741">
    <property type="entry name" value="CO dehydrogenase ISP C-domain like"/>
    <property type="match status" value="1"/>
</dbReference>
<dbReference type="STRING" id="335543.Sfum_1729"/>
<evidence type="ECO:0000259" key="6">
    <source>
        <dbReference type="PROSITE" id="PS51085"/>
    </source>
</evidence>
<dbReference type="eggNOG" id="COG2080">
    <property type="taxonomic scope" value="Bacteria"/>
</dbReference>
<dbReference type="PANTHER" id="PTHR44379">
    <property type="entry name" value="OXIDOREDUCTASE WITH IRON-SULFUR SUBUNIT"/>
    <property type="match status" value="1"/>
</dbReference>
<accession>A0LJ14</accession>
<dbReference type="FunFam" id="3.10.20.30:FF:000020">
    <property type="entry name" value="Xanthine dehydrogenase iron-sulfur subunit"/>
    <property type="match status" value="1"/>
</dbReference>
<evidence type="ECO:0000256" key="5">
    <source>
        <dbReference type="ARBA" id="ARBA00023014"/>
    </source>
</evidence>
<dbReference type="InterPro" id="IPR002888">
    <property type="entry name" value="2Fe-2S-bd"/>
</dbReference>
<dbReference type="GO" id="GO:0016491">
    <property type="term" value="F:oxidoreductase activity"/>
    <property type="evidence" value="ECO:0007669"/>
    <property type="project" value="UniProtKB-KW"/>
</dbReference>
<dbReference type="InterPro" id="IPR012675">
    <property type="entry name" value="Beta-grasp_dom_sf"/>
</dbReference>
<dbReference type="AlphaFoldDB" id="A0LJ14"/>
<keyword evidence="5" id="KW-0411">Iron-sulfur</keyword>
<dbReference type="InterPro" id="IPR001041">
    <property type="entry name" value="2Fe-2S_ferredoxin-type"/>
</dbReference>
<evidence type="ECO:0000256" key="4">
    <source>
        <dbReference type="ARBA" id="ARBA00023004"/>
    </source>
</evidence>
<dbReference type="GO" id="GO:0051537">
    <property type="term" value="F:2 iron, 2 sulfur cluster binding"/>
    <property type="evidence" value="ECO:0007669"/>
    <property type="project" value="UniProtKB-KW"/>
</dbReference>
<keyword evidence="2" id="KW-0479">Metal-binding</keyword>
<keyword evidence="4" id="KW-0408">Iron</keyword>
<evidence type="ECO:0000256" key="3">
    <source>
        <dbReference type="ARBA" id="ARBA00023002"/>
    </source>
</evidence>
<keyword evidence="1" id="KW-0001">2Fe-2S</keyword>
<dbReference type="EMBL" id="CP000478">
    <property type="protein sequence ID" value="ABK17416.1"/>
    <property type="molecule type" value="Genomic_DNA"/>
</dbReference>
<dbReference type="PANTHER" id="PTHR44379:SF2">
    <property type="entry name" value="BLR6218 PROTEIN"/>
    <property type="match status" value="1"/>
</dbReference>
<protein>
    <submittedName>
        <fullName evidence="7">(2Fe-2S)-binding domain protein</fullName>
    </submittedName>
</protein>
<dbReference type="InterPro" id="IPR036884">
    <property type="entry name" value="2Fe-2S-bd_dom_sf"/>
</dbReference>
<dbReference type="InterPro" id="IPR036010">
    <property type="entry name" value="2Fe-2S_ferredoxin-like_sf"/>
</dbReference>
<evidence type="ECO:0000313" key="7">
    <source>
        <dbReference type="EMBL" id="ABK17416.1"/>
    </source>
</evidence>
<organism evidence="7 8">
    <name type="scientific">Syntrophobacter fumaroxidans (strain DSM 10017 / MPOB)</name>
    <dbReference type="NCBI Taxonomy" id="335543"/>
    <lineage>
        <taxon>Bacteria</taxon>
        <taxon>Pseudomonadati</taxon>
        <taxon>Thermodesulfobacteriota</taxon>
        <taxon>Syntrophobacteria</taxon>
        <taxon>Syntrophobacterales</taxon>
        <taxon>Syntrophobacteraceae</taxon>
        <taxon>Syntrophobacter</taxon>
    </lineage>
</organism>
<keyword evidence="3" id="KW-0560">Oxidoreductase</keyword>
<dbReference type="HOGENOM" id="CLU_052511_3_0_7"/>
<dbReference type="Proteomes" id="UP000001784">
    <property type="component" value="Chromosome"/>
</dbReference>
<dbReference type="RefSeq" id="WP_011698586.1">
    <property type="nucleotide sequence ID" value="NC_008554.1"/>
</dbReference>
<evidence type="ECO:0000313" key="8">
    <source>
        <dbReference type="Proteomes" id="UP000001784"/>
    </source>
</evidence>
<feature type="domain" description="2Fe-2S ferredoxin-type" evidence="6">
    <location>
        <begin position="1"/>
        <end position="76"/>
    </location>
</feature>
<dbReference type="InterPro" id="IPR051452">
    <property type="entry name" value="Diverse_Oxidoreductases"/>
</dbReference>
<name>A0LJ14_SYNFM</name>
<keyword evidence="8" id="KW-1185">Reference proteome</keyword>
<evidence type="ECO:0000256" key="1">
    <source>
        <dbReference type="ARBA" id="ARBA00022714"/>
    </source>
</evidence>